<evidence type="ECO:0000313" key="3">
    <source>
        <dbReference type="EMBL" id="RKO88424.1"/>
    </source>
</evidence>
<feature type="domain" description="Acyl-CoA thioesterase-like N-terminal HotDog" evidence="1">
    <location>
        <begin position="7"/>
        <end position="85"/>
    </location>
</feature>
<protein>
    <submittedName>
        <fullName evidence="3">Thioesterase-like superfamily-domain-containing protein</fullName>
    </submittedName>
</protein>
<dbReference type="PANTHER" id="PTHR38110">
    <property type="entry name" value="CHROMOSOME 23, WHOLE GENOME SHOTGUN SEQUENCE"/>
    <property type="match status" value="1"/>
</dbReference>
<dbReference type="CDD" id="cd03443">
    <property type="entry name" value="PaaI_thioesterase"/>
    <property type="match status" value="1"/>
</dbReference>
<dbReference type="Proteomes" id="UP000269721">
    <property type="component" value="Unassembled WGS sequence"/>
</dbReference>
<reference evidence="4" key="1">
    <citation type="journal article" date="2018" name="Nat. Microbiol.">
        <title>Leveraging single-cell genomics to expand the fungal tree of life.</title>
        <authorList>
            <person name="Ahrendt S.R."/>
            <person name="Quandt C.A."/>
            <person name="Ciobanu D."/>
            <person name="Clum A."/>
            <person name="Salamov A."/>
            <person name="Andreopoulos B."/>
            <person name="Cheng J.F."/>
            <person name="Woyke T."/>
            <person name="Pelin A."/>
            <person name="Henrissat B."/>
            <person name="Reynolds N.K."/>
            <person name="Benny G.L."/>
            <person name="Smith M.E."/>
            <person name="James T.Y."/>
            <person name="Grigoriev I.V."/>
        </authorList>
    </citation>
    <scope>NUCLEOTIDE SEQUENCE [LARGE SCALE GENOMIC DNA]</scope>
</reference>
<dbReference type="Pfam" id="PF13622">
    <property type="entry name" value="4HBT_3"/>
    <property type="match status" value="1"/>
</dbReference>
<dbReference type="InterPro" id="IPR042171">
    <property type="entry name" value="Acyl-CoA_hotdog"/>
</dbReference>
<keyword evidence="4" id="KW-1185">Reference proteome</keyword>
<dbReference type="EMBL" id="KZ996723">
    <property type="protein sequence ID" value="RKO88424.1"/>
    <property type="molecule type" value="Genomic_DNA"/>
</dbReference>
<dbReference type="PANTHER" id="PTHR38110:SF1">
    <property type="entry name" value="THIOESTERASE DOMAIN-CONTAINING PROTEIN"/>
    <property type="match status" value="1"/>
</dbReference>
<feature type="domain" description="Acyl-CoA thioesterase-like C-terminal" evidence="2">
    <location>
        <begin position="132"/>
        <end position="250"/>
    </location>
</feature>
<evidence type="ECO:0000259" key="1">
    <source>
        <dbReference type="Pfam" id="PF13622"/>
    </source>
</evidence>
<dbReference type="InterPro" id="IPR052389">
    <property type="entry name" value="Sec_Metab_Biosynth-Assoc"/>
</dbReference>
<evidence type="ECO:0000313" key="4">
    <source>
        <dbReference type="Proteomes" id="UP000269721"/>
    </source>
</evidence>
<evidence type="ECO:0000259" key="2">
    <source>
        <dbReference type="Pfam" id="PF20789"/>
    </source>
</evidence>
<dbReference type="InterPro" id="IPR049449">
    <property type="entry name" value="TesB_ACOT8-like_N"/>
</dbReference>
<gene>
    <name evidence="3" type="ORF">BDK51DRAFT_38642</name>
</gene>
<sequence length="278" mass="30127">MPLIFAVAHGGYILAILLNATLTHFESEGQGTPLALDISYLSPSSAGPCRIDIKLLKPGRTSSVAQVTLWQPNSKSPRVHAIATMTSATSGPTLQLQRAGSSQDWSLPPPHLCSKFVIPAFALPPKGGCMLDNVDYLAADNGESYRGVAESRGWCRLPGRMCDDWRATGIFLDWIVPPIQNLPKGTLPYACWVPTLEIHAVFHQPPREGNMSFQARHVAISDINDGRHVVDGEVRDEEGRLLISMRQLAIAVPWAKNASQGKKASKSTAKSADVQSNL</sequence>
<dbReference type="SUPFAM" id="SSF54637">
    <property type="entry name" value="Thioesterase/thiol ester dehydrase-isomerase"/>
    <property type="match status" value="2"/>
</dbReference>
<dbReference type="AlphaFoldDB" id="A0A4P9W7S1"/>
<dbReference type="Pfam" id="PF20789">
    <property type="entry name" value="4HBT_3C"/>
    <property type="match status" value="1"/>
</dbReference>
<dbReference type="InterPro" id="IPR029069">
    <property type="entry name" value="HotDog_dom_sf"/>
</dbReference>
<dbReference type="Gene3D" id="2.40.160.210">
    <property type="entry name" value="Acyl-CoA thioesterase, double hotdog domain"/>
    <property type="match status" value="1"/>
</dbReference>
<organism evidence="3 4">
    <name type="scientific">Blyttiomyces helicus</name>
    <dbReference type="NCBI Taxonomy" id="388810"/>
    <lineage>
        <taxon>Eukaryota</taxon>
        <taxon>Fungi</taxon>
        <taxon>Fungi incertae sedis</taxon>
        <taxon>Chytridiomycota</taxon>
        <taxon>Chytridiomycota incertae sedis</taxon>
        <taxon>Chytridiomycetes</taxon>
        <taxon>Chytridiomycetes incertae sedis</taxon>
        <taxon>Blyttiomyces</taxon>
    </lineage>
</organism>
<proteinExistence type="predicted"/>
<dbReference type="InterPro" id="IPR049450">
    <property type="entry name" value="ACOT8-like_C"/>
</dbReference>
<dbReference type="CDD" id="cd03440">
    <property type="entry name" value="hot_dog"/>
    <property type="match status" value="1"/>
</dbReference>
<dbReference type="OrthoDB" id="2133080at2759"/>
<name>A0A4P9W7S1_9FUNG</name>
<accession>A0A4P9W7S1</accession>